<dbReference type="InterPro" id="IPR008930">
    <property type="entry name" value="Terpenoid_cyclase/PrenylTrfase"/>
</dbReference>
<dbReference type="SUPFAM" id="SSF48239">
    <property type="entry name" value="Terpenoid cyclases/Protein prenyltransferases"/>
    <property type="match status" value="1"/>
</dbReference>
<evidence type="ECO:0008006" key="9">
    <source>
        <dbReference type="Google" id="ProtNLM"/>
    </source>
</evidence>
<dbReference type="PIRSF" id="PIRSF036498">
    <property type="entry name" value="Ent-kaurene_synthase_fungi"/>
    <property type="match status" value="1"/>
</dbReference>
<evidence type="ECO:0000256" key="6">
    <source>
        <dbReference type="ARBA" id="ARBA00023239"/>
    </source>
</evidence>
<protein>
    <recommendedName>
        <fullName evidence="9">Ent-kaurene synthase</fullName>
    </recommendedName>
</protein>
<keyword evidence="6" id="KW-0456">Lyase</keyword>
<dbReference type="GO" id="GO:0016853">
    <property type="term" value="F:isomerase activity"/>
    <property type="evidence" value="ECO:0007669"/>
    <property type="project" value="UniProtKB-KW"/>
</dbReference>
<dbReference type="EMBL" id="LT882676">
    <property type="protein sequence ID" value="SMY19419.1"/>
    <property type="molecule type" value="Genomic_DNA"/>
</dbReference>
<dbReference type="PANTHER" id="PTHR31739">
    <property type="entry name" value="ENT-COPALYL DIPHOSPHATE SYNTHASE, CHLOROPLASTIC"/>
    <property type="match status" value="1"/>
</dbReference>
<dbReference type="GO" id="GO:0016102">
    <property type="term" value="P:diterpenoid biosynthetic process"/>
    <property type="evidence" value="ECO:0007669"/>
    <property type="project" value="TreeGrafter"/>
</dbReference>
<keyword evidence="3" id="KW-0479">Metal-binding</keyword>
<accession>A0A1Y6L750</accession>
<dbReference type="InterPro" id="IPR017057">
    <property type="entry name" value="Ent-kaurene_synthase_fun"/>
</dbReference>
<dbReference type="GO" id="GO:0010333">
    <property type="term" value="F:terpene synthase activity"/>
    <property type="evidence" value="ECO:0007669"/>
    <property type="project" value="InterPro"/>
</dbReference>
<dbReference type="InterPro" id="IPR050148">
    <property type="entry name" value="Terpene_synthase-like"/>
</dbReference>
<comment type="cofactor">
    <cofactor evidence="1">
        <name>Mg(2+)</name>
        <dbReference type="ChEBI" id="CHEBI:18420"/>
    </cofactor>
</comment>
<sequence length="989" mass="110646">MTSSIFLRSFDLALSSLRPLDSLTEIMASSIPIDVRSATDELANAARSLVSRALECYDPKYGFSTASCQVYDTAWIAMISKDCAGTKQWLFPEAFHYLMRTQSSWHIDNSSQTVAILNTAAGLLALLKHAAQPLQIRLYSDNELANCINLASKSLQSQLATWADMEATNHIGVELIIPALLQYLKEAHPTMHFSFPNEKLLSEMHAAKMARFRTEMLYDTPVSPASYSLEAFIGKVDFDRAAVQLRNGSMWTSPSSTAAYLMHATVWDSEAEDWLRHVLRAGEGHGDGGVPGTFPTHHFEFNWIVATLLQGGFVLSDFDRTSLDQIASIVQLGFKGDGGVIGHAPGTVDVDDTAKGLLAMKLLGREGGTTPDEMIRRFEKKDAFGTMPAERDRSISSNCHVLLALLAWNDYPQYGLQIHKTASFICDYWWSSNGRMKDKWHLCHLYPTMLLVKAFTLLLRDVDTGLASDLLGSQLSMRIAIAVFQACSRTLMDQHADGSWGDSPEQTAYAVLTLADARQLCLFADFVPALQHATDSGIAYLDACTGEGNGRCWTSKTRYFLRFVREAYVLAARRMTVAPKAAGDVGRSLALDESIRKTKPFLALLKLTETCATMPDLVIKLSLTEAALFLPLLRTRRSEVFPRDELKVSQDAYFDLLPFLWVGCSNRSKNYVPTNFVFDMLFMTLINIQVDEFIEGIATQAFEHDPPALRRLIDLATDEAWNLANAGVDKRSWDVATGTGEAISNEADLHLLRPDVYHPLVRFAKYILNHAPILVASAQDRRRLKHEFRQFLHTQTTQMSDNAKFRSQPEGSRRVFGTDLSYFDWVRTIASDHVSTPLNFAWVRCWTSGVLSKGLESFSGPSEQYLAAAVSRHLATTNRMYNDFSSISRDTAECNLNSVHFPEFNKAESTDVASQKVALRALADYEHGCVERTLECLSGEVRKANPYQPEGWTERMKLGPIRLLCDVSHLWDQLYLIRDHSSTIQSREN</sequence>
<dbReference type="PANTHER" id="PTHR31739:SF25">
    <property type="entry name" value="(E,E)-GERANYLLINALOOL SYNTHASE"/>
    <property type="match status" value="1"/>
</dbReference>
<dbReference type="Gene3D" id="1.50.10.20">
    <property type="match status" value="1"/>
</dbReference>
<evidence type="ECO:0000256" key="3">
    <source>
        <dbReference type="ARBA" id="ARBA00022723"/>
    </source>
</evidence>
<proteinExistence type="inferred from homology"/>
<name>A0A1Y6L750_ZYMTR</name>
<keyword evidence="4" id="KW-0460">Magnesium</keyword>
<keyword evidence="5" id="KW-0413">Isomerase</keyword>
<evidence type="ECO:0000256" key="4">
    <source>
        <dbReference type="ARBA" id="ARBA00022842"/>
    </source>
</evidence>
<reference evidence="7 8" key="1">
    <citation type="submission" date="2016-10" db="EMBL/GenBank/DDBJ databases">
        <authorList>
            <person name="Varghese N."/>
        </authorList>
    </citation>
    <scope>NUCLEOTIDE SEQUENCE [LARGE SCALE GENOMIC DNA]</scope>
</reference>
<gene>
    <name evidence="7" type="ORF">ZT1A5_G854</name>
</gene>
<evidence type="ECO:0000256" key="5">
    <source>
        <dbReference type="ARBA" id="ARBA00023235"/>
    </source>
</evidence>
<evidence type="ECO:0000313" key="8">
    <source>
        <dbReference type="Proteomes" id="UP000215453"/>
    </source>
</evidence>
<evidence type="ECO:0000256" key="1">
    <source>
        <dbReference type="ARBA" id="ARBA00001946"/>
    </source>
</evidence>
<dbReference type="GO" id="GO:0000287">
    <property type="term" value="F:magnesium ion binding"/>
    <property type="evidence" value="ECO:0007669"/>
    <property type="project" value="TreeGrafter"/>
</dbReference>
<evidence type="ECO:0000313" key="7">
    <source>
        <dbReference type="EMBL" id="SMY19419.1"/>
    </source>
</evidence>
<comment type="similarity">
    <text evidence="2">Belongs to the terpene synthase family.</text>
</comment>
<dbReference type="Gene3D" id="1.50.10.160">
    <property type="match status" value="1"/>
</dbReference>
<evidence type="ECO:0000256" key="2">
    <source>
        <dbReference type="ARBA" id="ARBA00006333"/>
    </source>
</evidence>
<dbReference type="AlphaFoldDB" id="A0A1Y6L750"/>
<organism evidence="7 8">
    <name type="scientific">Zymoseptoria tritici ST99CH_1A5</name>
    <dbReference type="NCBI Taxonomy" id="1276529"/>
    <lineage>
        <taxon>Eukaryota</taxon>
        <taxon>Fungi</taxon>
        <taxon>Dikarya</taxon>
        <taxon>Ascomycota</taxon>
        <taxon>Pezizomycotina</taxon>
        <taxon>Dothideomycetes</taxon>
        <taxon>Dothideomycetidae</taxon>
        <taxon>Mycosphaerellales</taxon>
        <taxon>Mycosphaerellaceae</taxon>
        <taxon>Zymoseptoria</taxon>
    </lineage>
</organism>
<dbReference type="Proteomes" id="UP000215453">
    <property type="component" value="Chromosome 1"/>
</dbReference>